<feature type="transmembrane region" description="Helical" evidence="4">
    <location>
        <begin position="162"/>
        <end position="186"/>
    </location>
</feature>
<evidence type="ECO:0000313" key="5">
    <source>
        <dbReference type="EMBL" id="KAL0568095.1"/>
    </source>
</evidence>
<dbReference type="InterPro" id="IPR050327">
    <property type="entry name" value="Proton-linked_MCT"/>
</dbReference>
<feature type="transmembrane region" description="Helical" evidence="4">
    <location>
        <begin position="117"/>
        <end position="142"/>
    </location>
</feature>
<feature type="transmembrane region" description="Helical" evidence="4">
    <location>
        <begin position="272"/>
        <end position="295"/>
    </location>
</feature>
<feature type="transmembrane region" description="Helical" evidence="4">
    <location>
        <begin position="307"/>
        <end position="327"/>
    </location>
</feature>
<evidence type="ECO:0008006" key="7">
    <source>
        <dbReference type="Google" id="ProtNLM"/>
    </source>
</evidence>
<feature type="transmembrane region" description="Helical" evidence="4">
    <location>
        <begin position="46"/>
        <end position="68"/>
    </location>
</feature>
<evidence type="ECO:0000313" key="6">
    <source>
        <dbReference type="Proteomes" id="UP001465976"/>
    </source>
</evidence>
<keyword evidence="4" id="KW-0812">Transmembrane</keyword>
<feature type="transmembrane region" description="Helical" evidence="4">
    <location>
        <begin position="367"/>
        <end position="392"/>
    </location>
</feature>
<dbReference type="Proteomes" id="UP001465976">
    <property type="component" value="Unassembled WGS sequence"/>
</dbReference>
<dbReference type="SUPFAM" id="SSF103473">
    <property type="entry name" value="MFS general substrate transporter"/>
    <property type="match status" value="1"/>
</dbReference>
<dbReference type="PANTHER" id="PTHR11360:SF234">
    <property type="entry name" value="MFS-TYPE TRANSPORTER DBAD-RELATED"/>
    <property type="match status" value="1"/>
</dbReference>
<evidence type="ECO:0000256" key="3">
    <source>
        <dbReference type="SAM" id="MobiDB-lite"/>
    </source>
</evidence>
<name>A0ABR3EYS3_9AGAR</name>
<sequence length="456" mass="48551">MSPHVDNASAESPVVTSRERSTTSSNGGHSEKNLESPTPHIPDGGFMAWSTLLGACFVQFAAGYIYAFGVYQDYFVTTFLSDFSSSEISWIGSICSFLIMGGGLVSGMLFDRGYFYLLTYGGSALCTFCLFMFSLAMPQQYYQECTLPFITLRSANHRIPQVFLSLGLGFGIGAGAIYVPSIAVLAHHFTTKRSLAMGIAVAGSSLGALVFPIILNNLIHGRVGFANGVRASAGLVGGSFLIGALLMRTRLPPKPKGTLSLLAAAKKFAKDIVYLFAVLAIVFFVQGVFFPVFYIQLFSDRLGLNPVFGFYSLSILSFSSLVGRVLGGAAANTFGLFNVTVFCTLSGTGVMFSLLGVKDIAGVTVFAILYGFFSGACPADIGLLGPVFASLASDVSEVGFRIGIAYLFAGLGSLIGTPITGALLSRQFIWWRPIVYNGGQLVSSYAAQLSRPERAR</sequence>
<evidence type="ECO:0000256" key="1">
    <source>
        <dbReference type="ARBA" id="ARBA00004141"/>
    </source>
</evidence>
<feature type="transmembrane region" description="Helical" evidence="4">
    <location>
        <begin position="231"/>
        <end position="251"/>
    </location>
</feature>
<dbReference type="EMBL" id="JBAHYK010001415">
    <property type="protein sequence ID" value="KAL0568095.1"/>
    <property type="molecule type" value="Genomic_DNA"/>
</dbReference>
<keyword evidence="6" id="KW-1185">Reference proteome</keyword>
<feature type="transmembrane region" description="Helical" evidence="4">
    <location>
        <begin position="88"/>
        <end position="110"/>
    </location>
</feature>
<dbReference type="InterPro" id="IPR036259">
    <property type="entry name" value="MFS_trans_sf"/>
</dbReference>
<feature type="transmembrane region" description="Helical" evidence="4">
    <location>
        <begin position="404"/>
        <end position="424"/>
    </location>
</feature>
<protein>
    <recommendedName>
        <fullName evidence="7">MFS general substrate transporter</fullName>
    </recommendedName>
</protein>
<reference evidence="5 6" key="1">
    <citation type="submission" date="2024-02" db="EMBL/GenBank/DDBJ databases">
        <title>A draft genome for the cacao thread blight pathogen Marasmius crinis-equi.</title>
        <authorList>
            <person name="Cohen S.P."/>
            <person name="Baruah I.K."/>
            <person name="Amoako-Attah I."/>
            <person name="Bukari Y."/>
            <person name="Meinhardt L.W."/>
            <person name="Bailey B.A."/>
        </authorList>
    </citation>
    <scope>NUCLEOTIDE SEQUENCE [LARGE SCALE GENOMIC DNA]</scope>
    <source>
        <strain evidence="5 6">GH-76</strain>
    </source>
</reference>
<proteinExistence type="inferred from homology"/>
<feature type="transmembrane region" description="Helical" evidence="4">
    <location>
        <begin position="334"/>
        <end position="355"/>
    </location>
</feature>
<dbReference type="PANTHER" id="PTHR11360">
    <property type="entry name" value="MONOCARBOXYLATE TRANSPORTER"/>
    <property type="match status" value="1"/>
</dbReference>
<comment type="caution">
    <text evidence="5">The sequence shown here is derived from an EMBL/GenBank/DDBJ whole genome shotgun (WGS) entry which is preliminary data.</text>
</comment>
<dbReference type="InterPro" id="IPR011701">
    <property type="entry name" value="MFS"/>
</dbReference>
<organism evidence="5 6">
    <name type="scientific">Marasmius crinis-equi</name>
    <dbReference type="NCBI Taxonomy" id="585013"/>
    <lineage>
        <taxon>Eukaryota</taxon>
        <taxon>Fungi</taxon>
        <taxon>Dikarya</taxon>
        <taxon>Basidiomycota</taxon>
        <taxon>Agaricomycotina</taxon>
        <taxon>Agaricomycetes</taxon>
        <taxon>Agaricomycetidae</taxon>
        <taxon>Agaricales</taxon>
        <taxon>Marasmiineae</taxon>
        <taxon>Marasmiaceae</taxon>
        <taxon>Marasmius</taxon>
    </lineage>
</organism>
<comment type="similarity">
    <text evidence="2">Belongs to the major facilitator superfamily. Monocarboxylate porter (TC 2.A.1.13) family.</text>
</comment>
<gene>
    <name evidence="5" type="ORF">V5O48_013895</name>
</gene>
<keyword evidence="4" id="KW-0472">Membrane</keyword>
<accession>A0ABR3EYS3</accession>
<dbReference type="Gene3D" id="1.20.1250.20">
    <property type="entry name" value="MFS general substrate transporter like domains"/>
    <property type="match status" value="2"/>
</dbReference>
<feature type="transmembrane region" description="Helical" evidence="4">
    <location>
        <begin position="198"/>
        <end position="219"/>
    </location>
</feature>
<comment type="subcellular location">
    <subcellularLocation>
        <location evidence="1">Membrane</location>
        <topology evidence="1">Multi-pass membrane protein</topology>
    </subcellularLocation>
</comment>
<evidence type="ECO:0000256" key="2">
    <source>
        <dbReference type="ARBA" id="ARBA00006727"/>
    </source>
</evidence>
<feature type="region of interest" description="Disordered" evidence="3">
    <location>
        <begin position="1"/>
        <end position="39"/>
    </location>
</feature>
<keyword evidence="4" id="KW-1133">Transmembrane helix</keyword>
<dbReference type="Pfam" id="PF07690">
    <property type="entry name" value="MFS_1"/>
    <property type="match status" value="1"/>
</dbReference>
<evidence type="ECO:0000256" key="4">
    <source>
        <dbReference type="SAM" id="Phobius"/>
    </source>
</evidence>